<organism evidence="2 3">
    <name type="scientific">Lymnaea stagnalis</name>
    <name type="common">Great pond snail</name>
    <name type="synonym">Helix stagnalis</name>
    <dbReference type="NCBI Taxonomy" id="6523"/>
    <lineage>
        <taxon>Eukaryota</taxon>
        <taxon>Metazoa</taxon>
        <taxon>Spiralia</taxon>
        <taxon>Lophotrochozoa</taxon>
        <taxon>Mollusca</taxon>
        <taxon>Gastropoda</taxon>
        <taxon>Heterobranchia</taxon>
        <taxon>Euthyneura</taxon>
        <taxon>Panpulmonata</taxon>
        <taxon>Hygrophila</taxon>
        <taxon>Lymnaeoidea</taxon>
        <taxon>Lymnaeidae</taxon>
        <taxon>Lymnaea</taxon>
    </lineage>
</organism>
<comment type="caution">
    <text evidence="2">The sequence shown here is derived from an EMBL/GenBank/DDBJ whole genome shotgun (WGS) entry which is preliminary data.</text>
</comment>
<evidence type="ECO:0000256" key="1">
    <source>
        <dbReference type="SAM" id="MobiDB-lite"/>
    </source>
</evidence>
<accession>A0AAV2HFQ6</accession>
<protein>
    <recommendedName>
        <fullName evidence="4">Rab-GAP TBC domain-containing protein</fullName>
    </recommendedName>
</protein>
<gene>
    <name evidence="2" type="ORF">GSLYS_00006338001</name>
</gene>
<dbReference type="AlphaFoldDB" id="A0AAV2HFQ6"/>
<feature type="region of interest" description="Disordered" evidence="1">
    <location>
        <begin position="452"/>
        <end position="504"/>
    </location>
</feature>
<proteinExistence type="predicted"/>
<dbReference type="Proteomes" id="UP001497497">
    <property type="component" value="Unassembled WGS sequence"/>
</dbReference>
<keyword evidence="3" id="KW-1185">Reference proteome</keyword>
<evidence type="ECO:0000313" key="2">
    <source>
        <dbReference type="EMBL" id="CAL1532259.1"/>
    </source>
</evidence>
<reference evidence="2 3" key="1">
    <citation type="submission" date="2024-04" db="EMBL/GenBank/DDBJ databases">
        <authorList>
            <consortium name="Genoscope - CEA"/>
            <person name="William W."/>
        </authorList>
    </citation>
    <scope>NUCLEOTIDE SEQUENCE [LARGE SCALE GENOMIC DNA]</scope>
</reference>
<sequence length="705" mass="81651">MASSHGYPKWLLNSKEDITKSKEWNSFVHDLHEAIQQQLTESHVQYFTDLSEAEKMLFMQRATKVLEGGSSSKNLFNRVSSVMDQQLNSQVGHQLLEENPTDTRSDLVVEAAEEGVISLLKRWPDLKSKLHICFNQPLVEPMRQLAWQLYLSNPRIRKIYVDLLNENPRAAISPMDIEISQKVEQMVLSEQTFVDLKGSVGHFYAMKATLSYHHARQQANSRLKDIDYFLVVPFVVVASNSLSRREPAPGKVVAQLVEEYLTYMSTRPGFVVDSGSPLHNEEMKGFVGKVAAVLEKHYPDVSSVVAKTYVPAREKIVTTEKGSRALLLEGLQELIRPMVRTMLIGYLNFETLLYVWDQYIIGLDVPGFSAEWLSVVIATLLGLEHDKLKECQSPLAMETVLNRESPLLTIQQFQYQVKRHHYRELFAMLTADQKSAMPVLDPTQSLHPPWRHWYNDQIPPYTKPQDRRKAREEREAERERLLQQQRDAERMKKEGELRDRKTTEGETMKMAAAERARLDREKIDLEYQLQEEKRRRLDAEKRAKEEIEQLRRELDALRKPVSLVKSPNPSLMSTSSYVSRMLIPPPPTPDSQYGLPPIAESPSHSPAQAEEVIFDFLRKIRKSMDKIANGEGQEAEHLNKETEKYIYNNVQDIKRAQIEVFGHRLQPGEFERMDAHKQKKASDQIMELIQKWREDRRARELRKVM</sequence>
<evidence type="ECO:0008006" key="4">
    <source>
        <dbReference type="Google" id="ProtNLM"/>
    </source>
</evidence>
<evidence type="ECO:0000313" key="3">
    <source>
        <dbReference type="Proteomes" id="UP001497497"/>
    </source>
</evidence>
<feature type="compositionally biased region" description="Basic and acidic residues" evidence="1">
    <location>
        <begin position="464"/>
        <end position="504"/>
    </location>
</feature>
<name>A0AAV2HFQ6_LYMST</name>
<dbReference type="EMBL" id="CAXITT010000112">
    <property type="protein sequence ID" value="CAL1532259.1"/>
    <property type="molecule type" value="Genomic_DNA"/>
</dbReference>